<reference evidence="1 2" key="1">
    <citation type="submission" date="2023-07" db="EMBL/GenBank/DDBJ databases">
        <title>Protaetiibacter sp. nov WY-16 isolated from soil.</title>
        <authorList>
            <person name="Liu B."/>
            <person name="Wan Y."/>
        </authorList>
    </citation>
    <scope>NUCLEOTIDE SEQUENCE [LARGE SCALE GENOMIC DNA]</scope>
    <source>
        <strain evidence="1 2">WY-16</strain>
    </source>
</reference>
<dbReference type="PROSITE" id="PS51257">
    <property type="entry name" value="PROKAR_LIPOPROTEIN"/>
    <property type="match status" value="1"/>
</dbReference>
<dbReference type="Proteomes" id="UP001241072">
    <property type="component" value="Unassembled WGS sequence"/>
</dbReference>
<name>A0ABT9BTL8_9MICO</name>
<dbReference type="CDD" id="cd13585">
    <property type="entry name" value="PBP2_TMBP_like"/>
    <property type="match status" value="1"/>
</dbReference>
<evidence type="ECO:0000313" key="2">
    <source>
        <dbReference type="Proteomes" id="UP001241072"/>
    </source>
</evidence>
<proteinExistence type="predicted"/>
<organism evidence="1 2">
    <name type="scientific">Antiquaquibacter soli</name>
    <dbReference type="NCBI Taxonomy" id="3064523"/>
    <lineage>
        <taxon>Bacteria</taxon>
        <taxon>Bacillati</taxon>
        <taxon>Actinomycetota</taxon>
        <taxon>Actinomycetes</taxon>
        <taxon>Micrococcales</taxon>
        <taxon>Microbacteriaceae</taxon>
        <taxon>Antiquaquibacter</taxon>
    </lineage>
</organism>
<dbReference type="EMBL" id="JAUQUB010000002">
    <property type="protein sequence ID" value="MDO7882702.1"/>
    <property type="molecule type" value="Genomic_DNA"/>
</dbReference>
<evidence type="ECO:0000313" key="1">
    <source>
        <dbReference type="EMBL" id="MDO7882702.1"/>
    </source>
</evidence>
<keyword evidence="2" id="KW-1185">Reference proteome</keyword>
<dbReference type="RefSeq" id="WP_305003135.1">
    <property type="nucleotide sequence ID" value="NZ_JAUQUB010000002.1"/>
</dbReference>
<gene>
    <name evidence="1" type="ORF">Q5716_10750</name>
</gene>
<dbReference type="InterPro" id="IPR006311">
    <property type="entry name" value="TAT_signal"/>
</dbReference>
<accession>A0ABT9BTL8</accession>
<protein>
    <submittedName>
        <fullName evidence="1">Sugar ABC transporter substrate-binding protein</fullName>
    </submittedName>
</protein>
<dbReference type="SUPFAM" id="SSF53850">
    <property type="entry name" value="Periplasmic binding protein-like II"/>
    <property type="match status" value="1"/>
</dbReference>
<dbReference type="PANTHER" id="PTHR43649">
    <property type="entry name" value="ARABINOSE-BINDING PROTEIN-RELATED"/>
    <property type="match status" value="1"/>
</dbReference>
<dbReference type="PANTHER" id="PTHR43649:SF12">
    <property type="entry name" value="DIACETYLCHITOBIOSE BINDING PROTEIN DASA"/>
    <property type="match status" value="1"/>
</dbReference>
<comment type="caution">
    <text evidence="1">The sequence shown here is derived from an EMBL/GenBank/DDBJ whole genome shotgun (WGS) entry which is preliminary data.</text>
</comment>
<sequence length="439" mass="48483">MEVPRTFLSAQASRRGFLAGGLAAAGMGLLAACTPGGSQSKSTEIPVMMNYSAAFEKEFLRVTQGYERATGNTVDLLNIAAADQYATKLKTLALAKQLPALYYVASFDLGTHIKNGWVQDLTPYIERNEDVVQSADFFPAVVSQTSRDGKMYGLSDGLSSYGMYVNKTMFDELGIPLPDDDNWTWDDYFDLTEAFKLTDGGRQTRWGGLANHGSWAFRGIFSANGGQVFSDDLSECIIANDENIATVEQLRAAAKRGSVPDPGGLPSGVDPFASGILAMVMDGSWYVQGARDSIGDKFEWDVLKLPKGSTGRRDVAVATGTYVMSRDTENTETAFDFLSYYTSATIQDSIPFLQLGTVQPRVQQEKDYQERSKLEDLPPANRLNVFPWQIQNDAGDLPYPDYWTAFETVWFNRLISLFTGPDSAKTVLEQIQEETNRQR</sequence>
<dbReference type="Pfam" id="PF13416">
    <property type="entry name" value="SBP_bac_8"/>
    <property type="match status" value="1"/>
</dbReference>
<dbReference type="PROSITE" id="PS51318">
    <property type="entry name" value="TAT"/>
    <property type="match status" value="1"/>
</dbReference>
<dbReference type="InterPro" id="IPR006059">
    <property type="entry name" value="SBP"/>
</dbReference>
<dbReference type="InterPro" id="IPR050490">
    <property type="entry name" value="Bact_solute-bd_prot1"/>
</dbReference>
<dbReference type="Gene3D" id="3.40.190.10">
    <property type="entry name" value="Periplasmic binding protein-like II"/>
    <property type="match status" value="1"/>
</dbReference>